<dbReference type="SUPFAM" id="SSF56281">
    <property type="entry name" value="Metallo-hydrolase/oxidoreductase"/>
    <property type="match status" value="1"/>
</dbReference>
<accession>A0A212T2L3</accession>
<dbReference type="InterPro" id="IPR001279">
    <property type="entry name" value="Metallo-B-lactamas"/>
</dbReference>
<keyword evidence="3" id="KW-0378">Hydrolase</keyword>
<dbReference type="CDD" id="cd06262">
    <property type="entry name" value="metallo-hydrolase-like_MBL-fold"/>
    <property type="match status" value="1"/>
</dbReference>
<gene>
    <name evidence="7" type="ORF">SAMN05445756_0244</name>
</gene>
<dbReference type="InterPro" id="IPR036866">
    <property type="entry name" value="RibonucZ/Hydroxyglut_hydro"/>
</dbReference>
<keyword evidence="4" id="KW-0862">Zinc</keyword>
<evidence type="ECO:0000256" key="3">
    <source>
        <dbReference type="ARBA" id="ARBA00022801"/>
    </source>
</evidence>
<comment type="cofactor">
    <cofactor evidence="1">
        <name>Zn(2+)</name>
        <dbReference type="ChEBI" id="CHEBI:29105"/>
    </cofactor>
</comment>
<sequence length="244" mass="25694">MAHAAVSPSLHAMLTVAIPATAFGTNCYVVAPSEGEECLVIDPGFGVVDRVRETLAQHGLRPAAVLLTHGHLDHTMSVTPVCGGTVGAYVHGDDRYRLRDPRAGLSAPMVAMLQQEFGPAFQWQEPEVVHEVHDGARLELAGLSVGVRHAPGHTEGSVLFDLDGIPQPVRDAGSDLRATTFSGDVLFAGSIGRTDLPGGSGEAMRRSLRDVVLATADDTMVLPGHGRATTIGHERATNPHLQGL</sequence>
<evidence type="ECO:0000256" key="5">
    <source>
        <dbReference type="SAM" id="MobiDB-lite"/>
    </source>
</evidence>
<keyword evidence="8" id="KW-1185">Reference proteome</keyword>
<dbReference type="GO" id="GO:0016787">
    <property type="term" value="F:hydrolase activity"/>
    <property type="evidence" value="ECO:0007669"/>
    <property type="project" value="UniProtKB-KW"/>
</dbReference>
<keyword evidence="2" id="KW-0479">Metal-binding</keyword>
<evidence type="ECO:0000256" key="2">
    <source>
        <dbReference type="ARBA" id="ARBA00022723"/>
    </source>
</evidence>
<dbReference type="EMBL" id="FYEZ01000001">
    <property type="protein sequence ID" value="SNC60278.1"/>
    <property type="molecule type" value="Genomic_DNA"/>
</dbReference>
<evidence type="ECO:0000313" key="8">
    <source>
        <dbReference type="Proteomes" id="UP000198122"/>
    </source>
</evidence>
<protein>
    <submittedName>
        <fullName evidence="7">Glyoxylase, beta-lactamase superfamily II</fullName>
    </submittedName>
</protein>
<dbReference type="PANTHER" id="PTHR46233">
    <property type="entry name" value="HYDROXYACYLGLUTATHIONE HYDROLASE GLOC"/>
    <property type="match status" value="1"/>
</dbReference>
<reference evidence="7 8" key="1">
    <citation type="submission" date="2017-06" db="EMBL/GenBank/DDBJ databases">
        <authorList>
            <person name="Kim H.J."/>
            <person name="Triplett B.A."/>
        </authorList>
    </citation>
    <scope>NUCLEOTIDE SEQUENCE [LARGE SCALE GENOMIC DNA]</scope>
    <source>
        <strain evidence="7 8">DSM 22179</strain>
    </source>
</reference>
<organism evidence="7 8">
    <name type="scientific">Kytococcus aerolatus</name>
    <dbReference type="NCBI Taxonomy" id="592308"/>
    <lineage>
        <taxon>Bacteria</taxon>
        <taxon>Bacillati</taxon>
        <taxon>Actinomycetota</taxon>
        <taxon>Actinomycetes</taxon>
        <taxon>Micrococcales</taxon>
        <taxon>Kytococcaceae</taxon>
        <taxon>Kytococcus</taxon>
    </lineage>
</organism>
<dbReference type="Gene3D" id="3.60.15.10">
    <property type="entry name" value="Ribonuclease Z/Hydroxyacylglutathione hydrolase-like"/>
    <property type="match status" value="1"/>
</dbReference>
<dbReference type="SMART" id="SM00849">
    <property type="entry name" value="Lactamase_B"/>
    <property type="match status" value="1"/>
</dbReference>
<dbReference type="Pfam" id="PF00753">
    <property type="entry name" value="Lactamase_B"/>
    <property type="match status" value="1"/>
</dbReference>
<dbReference type="PANTHER" id="PTHR46233:SF3">
    <property type="entry name" value="HYDROXYACYLGLUTATHIONE HYDROLASE GLOC"/>
    <property type="match status" value="1"/>
</dbReference>
<feature type="region of interest" description="Disordered" evidence="5">
    <location>
        <begin position="224"/>
        <end position="244"/>
    </location>
</feature>
<proteinExistence type="predicted"/>
<evidence type="ECO:0000313" key="7">
    <source>
        <dbReference type="EMBL" id="SNC60278.1"/>
    </source>
</evidence>
<dbReference type="AlphaFoldDB" id="A0A212T2L3"/>
<dbReference type="Proteomes" id="UP000198122">
    <property type="component" value="Unassembled WGS sequence"/>
</dbReference>
<dbReference type="GO" id="GO:0046872">
    <property type="term" value="F:metal ion binding"/>
    <property type="evidence" value="ECO:0007669"/>
    <property type="project" value="UniProtKB-KW"/>
</dbReference>
<feature type="domain" description="Metallo-beta-lactamase" evidence="6">
    <location>
        <begin position="24"/>
        <end position="225"/>
    </location>
</feature>
<evidence type="ECO:0000256" key="4">
    <source>
        <dbReference type="ARBA" id="ARBA00022833"/>
    </source>
</evidence>
<evidence type="ECO:0000259" key="6">
    <source>
        <dbReference type="SMART" id="SM00849"/>
    </source>
</evidence>
<evidence type="ECO:0000256" key="1">
    <source>
        <dbReference type="ARBA" id="ARBA00001947"/>
    </source>
</evidence>
<dbReference type="InterPro" id="IPR051453">
    <property type="entry name" value="MBL_Glyoxalase_II"/>
</dbReference>
<name>A0A212T2L3_9MICO</name>